<dbReference type="GO" id="GO:0005886">
    <property type="term" value="C:plasma membrane"/>
    <property type="evidence" value="ECO:0007669"/>
    <property type="project" value="TreeGrafter"/>
</dbReference>
<dbReference type="InterPro" id="IPR002550">
    <property type="entry name" value="CNNM"/>
</dbReference>
<dbReference type="SUPFAM" id="SSF54631">
    <property type="entry name" value="CBS-domain pair"/>
    <property type="match status" value="1"/>
</dbReference>
<gene>
    <name evidence="12" type="ORF">OY14_00980</name>
</gene>
<dbReference type="SMART" id="SM00116">
    <property type="entry name" value="CBS"/>
    <property type="match status" value="2"/>
</dbReference>
<evidence type="ECO:0000313" key="13">
    <source>
        <dbReference type="Proteomes" id="UP000030940"/>
    </source>
</evidence>
<dbReference type="SMART" id="SM01091">
    <property type="entry name" value="CorC_HlyC"/>
    <property type="match status" value="1"/>
</dbReference>
<keyword evidence="4 8" id="KW-1133">Transmembrane helix</keyword>
<dbReference type="InterPro" id="IPR044751">
    <property type="entry name" value="Ion_transp-like_CBS"/>
</dbReference>
<evidence type="ECO:0000259" key="11">
    <source>
        <dbReference type="PROSITE" id="PS51846"/>
    </source>
</evidence>
<dbReference type="EMBL" id="CP009910">
    <property type="protein sequence ID" value="AJA90033.1"/>
    <property type="molecule type" value="Genomic_DNA"/>
</dbReference>
<feature type="transmembrane region" description="Helical" evidence="9">
    <location>
        <begin position="86"/>
        <end position="105"/>
    </location>
</feature>
<keyword evidence="2 8" id="KW-0812">Transmembrane</keyword>
<keyword evidence="13" id="KW-1185">Reference proteome</keyword>
<evidence type="ECO:0000256" key="4">
    <source>
        <dbReference type="ARBA" id="ARBA00022989"/>
    </source>
</evidence>
<feature type="domain" description="CNNM transmembrane" evidence="11">
    <location>
        <begin position="1"/>
        <end position="180"/>
    </location>
</feature>
<organism evidence="12 13">
    <name type="scientific">Borreliella chilensis</name>
    <dbReference type="NCBI Taxonomy" id="1245910"/>
    <lineage>
        <taxon>Bacteria</taxon>
        <taxon>Pseudomonadati</taxon>
        <taxon>Spirochaetota</taxon>
        <taxon>Spirochaetia</taxon>
        <taxon>Spirochaetales</taxon>
        <taxon>Borreliaceae</taxon>
        <taxon>Borreliella</taxon>
    </lineage>
</organism>
<keyword evidence="6 8" id="KW-0472">Membrane</keyword>
<proteinExistence type="predicted"/>
<feature type="domain" description="CBS" evidence="10">
    <location>
        <begin position="199"/>
        <end position="260"/>
    </location>
</feature>
<feature type="transmembrane region" description="Helical" evidence="9">
    <location>
        <begin position="117"/>
        <end position="139"/>
    </location>
</feature>
<reference evidence="12 13" key="1">
    <citation type="journal article" date="2015" name="Genome Announc.">
        <title>Genome Sequence of Borrelia chilensis VA1, a South American Member of the Lyme Borreliosis Group.</title>
        <authorList>
            <person name="Huang W."/>
            <person name="Ojaimi C."/>
            <person name="Fallon J.T."/>
            <person name="Travisany D."/>
            <person name="Maass A."/>
            <person name="Ivanova L."/>
            <person name="Tomova A."/>
            <person name="Gonzalez-Acuna D."/>
            <person name="Godfrey H.P."/>
            <person name="Cabello F.C."/>
        </authorList>
    </citation>
    <scope>NUCLEOTIDE SEQUENCE [LARGE SCALE GENOMIC DNA]</scope>
    <source>
        <strain evidence="12 13">VA1</strain>
    </source>
</reference>
<dbReference type="HOGENOM" id="CLU_015237_4_1_12"/>
<dbReference type="Proteomes" id="UP000030940">
    <property type="component" value="Chromosome"/>
</dbReference>
<accession>A0A0A7UXB0</accession>
<dbReference type="PROSITE" id="PS51371">
    <property type="entry name" value="CBS"/>
    <property type="match status" value="2"/>
</dbReference>
<evidence type="ECO:0000313" key="12">
    <source>
        <dbReference type="EMBL" id="AJA90033.1"/>
    </source>
</evidence>
<evidence type="ECO:0000256" key="2">
    <source>
        <dbReference type="ARBA" id="ARBA00022692"/>
    </source>
</evidence>
<dbReference type="InterPro" id="IPR000644">
    <property type="entry name" value="CBS_dom"/>
</dbReference>
<evidence type="ECO:0000256" key="1">
    <source>
        <dbReference type="ARBA" id="ARBA00004141"/>
    </source>
</evidence>
<evidence type="ECO:0000256" key="8">
    <source>
        <dbReference type="PROSITE-ProRule" id="PRU01193"/>
    </source>
</evidence>
<evidence type="ECO:0000259" key="10">
    <source>
        <dbReference type="PROSITE" id="PS51371"/>
    </source>
</evidence>
<evidence type="ECO:0000256" key="9">
    <source>
        <dbReference type="SAM" id="Phobius"/>
    </source>
</evidence>
<dbReference type="CDD" id="cd04590">
    <property type="entry name" value="CBS_pair_CorC_HlyC_assoc"/>
    <property type="match status" value="1"/>
</dbReference>
<dbReference type="Gene3D" id="3.30.465.10">
    <property type="match status" value="1"/>
</dbReference>
<feature type="domain" description="CBS" evidence="10">
    <location>
        <begin position="264"/>
        <end position="321"/>
    </location>
</feature>
<evidence type="ECO:0000256" key="5">
    <source>
        <dbReference type="ARBA" id="ARBA00023122"/>
    </source>
</evidence>
<dbReference type="PROSITE" id="PS51846">
    <property type="entry name" value="CNNM"/>
    <property type="match status" value="1"/>
</dbReference>
<dbReference type="GO" id="GO:0050660">
    <property type="term" value="F:flavin adenine dinucleotide binding"/>
    <property type="evidence" value="ECO:0007669"/>
    <property type="project" value="InterPro"/>
</dbReference>
<evidence type="ECO:0000256" key="3">
    <source>
        <dbReference type="ARBA" id="ARBA00022737"/>
    </source>
</evidence>
<dbReference type="KEGG" id="bchi:OY14_00980"/>
<dbReference type="InterPro" id="IPR036318">
    <property type="entry name" value="FAD-bd_PCMH-like_sf"/>
</dbReference>
<evidence type="ECO:0000256" key="6">
    <source>
        <dbReference type="ARBA" id="ARBA00023136"/>
    </source>
</evidence>
<dbReference type="Pfam" id="PF03471">
    <property type="entry name" value="CorC_HlyC"/>
    <property type="match status" value="1"/>
</dbReference>
<dbReference type="SUPFAM" id="SSF56176">
    <property type="entry name" value="FAD-binding/transporter-associated domain-like"/>
    <property type="match status" value="1"/>
</dbReference>
<dbReference type="AlphaFoldDB" id="A0A0A7UXB0"/>
<keyword evidence="3" id="KW-0677">Repeat</keyword>
<comment type="subcellular location">
    <subcellularLocation>
        <location evidence="1">Membrane</location>
        <topology evidence="1">Multi-pass membrane protein</topology>
    </subcellularLocation>
</comment>
<dbReference type="InterPro" id="IPR016169">
    <property type="entry name" value="FAD-bd_PCMH_sub2"/>
</dbReference>
<protein>
    <submittedName>
        <fullName evidence="12">Hemolysin</fullName>
    </submittedName>
</protein>
<sequence length="412" mass="46620">MLELIVILLFIILSAIFSASETAYTSLSIIQIQDLRKKGKSGISVYNLVQSHSKLITTILIGNNISNIVATTLTTKFVLEKYGNSALAISTGLITIIVLIFAEILPKQIAILNNEIIALSTSFFLKPLIFLFGPLIYIINEIIKKILNILKIKTSHKMTKESIKSMLSLAGNLGILKNDSRIFMQKMLDIDQVRASEIMTHRTEVFSLSSSSKLKDVIKLIKEEGYSRIPIYKGQNREQIIGILIAKDLIEINKKDMNKNVSQFIKPAVFVQQNKRIKDILDIMRKKQKIMAIVIDEYGGFSGILTIEDIVEKIFGAISDEYDIKEEKTLITKINDNTYLILGETTFDEIEETIGISIKHKEYTNTIGGYLIDLLDKIPTKEETVKTKDGEYFIKEIQNNKIETITFIKSKK</sequence>
<dbReference type="Pfam" id="PF01595">
    <property type="entry name" value="CNNM"/>
    <property type="match status" value="1"/>
</dbReference>
<dbReference type="PANTHER" id="PTHR22777">
    <property type="entry name" value="HEMOLYSIN-RELATED"/>
    <property type="match status" value="1"/>
</dbReference>
<dbReference type="InterPro" id="IPR005170">
    <property type="entry name" value="Transptr-assoc_dom"/>
</dbReference>
<dbReference type="Pfam" id="PF00571">
    <property type="entry name" value="CBS"/>
    <property type="match status" value="2"/>
</dbReference>
<dbReference type="InterPro" id="IPR046342">
    <property type="entry name" value="CBS_dom_sf"/>
</dbReference>
<keyword evidence="5 7" id="KW-0129">CBS domain</keyword>
<dbReference type="FunFam" id="3.10.580.10:FF:000002">
    <property type="entry name" value="Magnesium/cobalt efflux protein CorC"/>
    <property type="match status" value="1"/>
</dbReference>
<name>A0A0A7UXB0_9SPIR</name>
<evidence type="ECO:0000256" key="7">
    <source>
        <dbReference type="PROSITE-ProRule" id="PRU00703"/>
    </source>
</evidence>
<dbReference type="STRING" id="1245910.OY14_00980"/>
<dbReference type="PANTHER" id="PTHR22777:SF17">
    <property type="entry name" value="UPF0053 PROTEIN SLL0260"/>
    <property type="match status" value="1"/>
</dbReference>
<dbReference type="Gene3D" id="3.10.580.10">
    <property type="entry name" value="CBS-domain"/>
    <property type="match status" value="1"/>
</dbReference>